<feature type="compositionally biased region" description="Polar residues" evidence="1">
    <location>
        <begin position="2571"/>
        <end position="2590"/>
    </location>
</feature>
<dbReference type="InterPro" id="IPR047589">
    <property type="entry name" value="DUF11_rpt"/>
</dbReference>
<evidence type="ECO:0008006" key="6">
    <source>
        <dbReference type="Google" id="ProtNLM"/>
    </source>
</evidence>
<feature type="domain" description="DUF11" evidence="2">
    <location>
        <begin position="1633"/>
        <end position="1729"/>
    </location>
</feature>
<keyword evidence="5" id="KW-1185">Reference proteome</keyword>
<evidence type="ECO:0000313" key="5">
    <source>
        <dbReference type="Proteomes" id="UP000637769"/>
    </source>
</evidence>
<dbReference type="SUPFAM" id="SSF49313">
    <property type="entry name" value="Cadherin-like"/>
    <property type="match status" value="1"/>
</dbReference>
<evidence type="ECO:0000256" key="1">
    <source>
        <dbReference type="SAM" id="MobiDB-lite"/>
    </source>
</evidence>
<dbReference type="InterPro" id="IPR025592">
    <property type="entry name" value="DUF4347"/>
</dbReference>
<protein>
    <recommendedName>
        <fullName evidence="6">DUF4347 domain-containing protein</fullName>
    </recommendedName>
</protein>
<dbReference type="InterPro" id="IPR008969">
    <property type="entry name" value="CarboxyPept-like_regulatory"/>
</dbReference>
<proteinExistence type="predicted"/>
<accession>A0ABQ1M0E5</accession>
<feature type="compositionally biased region" description="Polar residues" evidence="1">
    <location>
        <begin position="763"/>
        <end position="781"/>
    </location>
</feature>
<gene>
    <name evidence="4" type="ORF">GCM10007207_17590</name>
</gene>
<feature type="region of interest" description="Disordered" evidence="1">
    <location>
        <begin position="2571"/>
        <end position="2591"/>
    </location>
</feature>
<dbReference type="SUPFAM" id="SSF49464">
    <property type="entry name" value="Carboxypeptidase regulatory domain-like"/>
    <property type="match status" value="1"/>
</dbReference>
<dbReference type="NCBIfam" id="TIGR01451">
    <property type="entry name" value="B_ant_repeat"/>
    <property type="match status" value="1"/>
</dbReference>
<feature type="region of interest" description="Disordered" evidence="1">
    <location>
        <begin position="1730"/>
        <end position="1757"/>
    </location>
</feature>
<reference evidence="5" key="1">
    <citation type="journal article" date="2019" name="Int. J. Syst. Evol. Microbiol.">
        <title>The Global Catalogue of Microorganisms (GCM) 10K type strain sequencing project: providing services to taxonomists for standard genome sequencing and annotation.</title>
        <authorList>
            <consortium name="The Broad Institute Genomics Platform"/>
            <consortium name="The Broad Institute Genome Sequencing Center for Infectious Disease"/>
            <person name="Wu L."/>
            <person name="Ma J."/>
        </authorList>
    </citation>
    <scope>NUCLEOTIDE SEQUENCE [LARGE SCALE GENOMIC DNA]</scope>
    <source>
        <strain evidence="5">CCM 7132</strain>
    </source>
</reference>
<dbReference type="SUPFAM" id="SSF50939">
    <property type="entry name" value="Sialidases"/>
    <property type="match status" value="1"/>
</dbReference>
<evidence type="ECO:0000259" key="2">
    <source>
        <dbReference type="Pfam" id="PF01345"/>
    </source>
</evidence>
<dbReference type="Proteomes" id="UP000637769">
    <property type="component" value="Unassembled WGS sequence"/>
</dbReference>
<dbReference type="InterPro" id="IPR013783">
    <property type="entry name" value="Ig-like_fold"/>
</dbReference>
<feature type="region of interest" description="Disordered" evidence="1">
    <location>
        <begin position="763"/>
        <end position="783"/>
    </location>
</feature>
<feature type="region of interest" description="Disordered" evidence="1">
    <location>
        <begin position="674"/>
        <end position="699"/>
    </location>
</feature>
<dbReference type="InterPro" id="IPR001434">
    <property type="entry name" value="OmcB-like_DUF11"/>
</dbReference>
<dbReference type="Pfam" id="PF01345">
    <property type="entry name" value="DUF11"/>
    <property type="match status" value="1"/>
</dbReference>
<dbReference type="EMBL" id="BMCH01000004">
    <property type="protein sequence ID" value="GGC32583.1"/>
    <property type="molecule type" value="Genomic_DNA"/>
</dbReference>
<comment type="caution">
    <text evidence="4">The sequence shown here is derived from an EMBL/GenBank/DDBJ whole genome shotgun (WGS) entry which is preliminary data.</text>
</comment>
<evidence type="ECO:0000259" key="3">
    <source>
        <dbReference type="Pfam" id="PF14252"/>
    </source>
</evidence>
<dbReference type="InterPro" id="IPR036278">
    <property type="entry name" value="Sialidase_sf"/>
</dbReference>
<feature type="compositionally biased region" description="Polar residues" evidence="1">
    <location>
        <begin position="682"/>
        <end position="692"/>
    </location>
</feature>
<feature type="domain" description="DUF4347" evidence="3">
    <location>
        <begin position="3"/>
        <end position="146"/>
    </location>
</feature>
<sequence length="3949" mass="402063">MPTGTRVVQIAPGSDALKQITDVINQSQNLETVSFISYGSEGKLSLGSGFDQKTLEANRDEITSWSSHFASDGQILLWACDTGEGANGQSLVNSLHDLTRTDVAASSNAVGVSAEGGDWTLESKSREFIVHDVFGASGVAGYHTVLDQAQPTVTLSHSDSVVPVGGTFTETISFSNTASNAVGYGPYIAVLEPKTEGKSAALQSLTYLGNPMTLQRVSVSDTISGHEGQLGVNNPYVRDANGKQIFIEAPSGASVGDNIVFSQLPFGSYSPGQPAAAIQAVFKVDATASVGSATLPISALGGFYLGQDAQNNPSVDAPISGTAVTDPLDTSLVTVRTISQTTTATDNAETATGSDFPITYTTTITPAPATKDNNAPIKNFQTVITLPSNTVYLPGSTAPQVLYADGTVVPDAQVTLVSSDNGYGAKFSVTIPSLDASATNVRVSLQAYVPQNNADGSSVLGNSGASANVAAPDVTYSADDWTSGNGTQVPVSGNGDTSSAVVTAKSVALQNSSQDITTGNTPGYVLPTDTIRYTAAIQTSDFNALSKPVITQDIDDGQTIDPASSPVFTYSVKGGAKQTLNLGTIDNASTQTINGDNVYVSGSNNLWSFERDSQTGHTIARFDIGKAIADGLLPAGATGSLTYQAKALTHYANGTATTGTLLAGSDALRGTDSVQGDYANADGSSPTDTSQIGDGGQTGLVVPNGNATIKVVAVNGASADASAIRPGDQVTYALTYSMLSGNYNNLHLTSYLPQQVYSVTDPTQAGGNGTSYSQSDSNSGFPPSGQYALVSAPKGVSISGGATASAGSNSLDFGLSQSSETPGNSAVTIYFTTTASNAPMADGLPLTNMVQGALINGGGKTVVSQQIAGARLAEPALNTVTGIVSVVDDGGNAKSLQYTNQKDGTVVDPSTVFSKAGTTGNPFVKGAPDASSAIDNLDMIAINANASKQINGGDTIRVATTVSNTGAYAAYDVFLAGVLPSGITVDDVSNFQVIGRDSDGNQINYSTDKSAYFSSGGARIIATSANDPVLYATGDADHRDLLTVIYDIKLPQAVVLGQTLQNTGLVAAFSNRAGGDNFVDGTGSDPAGDTLTDSAQAVLASPTITLSTKYPAYNSPTGDAGTNVVPGETREITAVVSIPEGQISNNGSNVTITVPLPKGMIVLPGSKVTVQIGDPNSSDSSSASYDSSAVASADGKTLTVSLGTSVSNTSDDSKSTYSAKAVTVDFKATFPDGQDDIGAAPDTTYDTVSQLIYSGGPVGSNSLRFTQIDPDVVGTLTSDGGTAMYSGQTVTYTYSLQNNGKSIAEDLTQILSLSNLTLVSGSASVQSGSGVSITENSDGTLTIGGVNNALSVGAKTVFTFQAKVKPGQAAGTADTVSTQSGSYNSMPSQSTVANANSSTGHKFSLAASVSNTIDTYKNLQLTIVGESNGNQASESSPQTSVTTPIGDIVRLKGSVDIPKGSNHIELSVSIPAGVTIPTNDVDALVGDMRVAFLSTSGQITSSTLDKDGTNSQIQVKENGSRTDPANVTPTAKVNADFVKNSVKISNGYLVIDFGTVSNDDSTSVANQIIFEFNGIIANTSANTASGKTANTEALYIGDRADAPGIGGAPSAPVTQTVVEPSISMTQVQTGFDTATATATYTVTLTNNGTSPAYRVQVNDPLGDNTTYVSGSYTGSADNTVTSDTSGLHVSIGSIGNAAGSNSISYTYQVQLTDKTKPSATHNSTVTYEGLVSASPQTLNDTTGDKASSATGGRTGVSQTDVNNYVDTESVGLSVVSGQLFQALGIKGAVPSYDSRLDTPLANVTVTATAGKITETTQTDANGNFTFYGLPNGQVTITAPQTANSATSSQNLPAYETNIYVTSGIAGSAISKSTAAGNTMPDVSIVYRLPDQAPVIANADQSTVLTQNAGVAGAMFHTSSGATSAVTASDAELDKLISVDASTYSYSGSVLTVQRYQANRKTPAPNANDVYGGQNGLTLSNGSAILGGVTIGTYTVKSGVLALTFGSGTTSQTVTSVLQNLTYASTATSTDQTLTTLGVTIDDHNNAKDNAQGTGGIKTSTPVFTVFNTVATKANNISFDEPNNSAASTAASQIPLPALSGNASISKVSLSLTGAASAGEDHLAFTASAATGNITSVYDAASGTLTLSSANNTATQVQWNKALQAISYYDSSDTPSTGTRMLTRTVTLSNSNVLTQSNAVTIAVAAHDDSPVLDTTKPVALVSVSENQSGVPGLPSGAVGTLVSALINAQTVIDPDANNIHDGSTGSVPGMVITGASTQFGSWYYTVDNGAHWLAFNASAADTVSSTNGLFLLADSQTRVAFVPTAQNFNGSIPNALTYRAWDQYDPHANGSFASLPTIGSFGSGTDAAASYSSALQTLPQTVIALNNAPIANGKASLGDGTEGQPAPVKSVAQLFGAQFSDTADAQKTADNPTGSEANTLAGIALVSNPTPDAEGHWSYSTDGGKTWIFIPTDLSETNALVLGSNTLLTYQAPPDFNGAPQPLNAHLIDSSSQIPVYGAVTGEALAGTSTAQRNVDISKNQGGDSAVSLNTVPLGTAVSAVNDAPIVTGNATLANGTEDQGPESTGQSIGSLFDTKFSDRADQQQTADNPTGSQANTLAGIAIVSNTTPVSEGQWVYSTDNGKTWLPVGSVSDSNALVLSRDIKLSFSPSANFNGQPAPLGERLIDSSATQVFGTTTGAMIAQGGIVQQGVDVTSNGGTTAVSAGQSSLGVTVASVNDAPVVSTDQAGLPASIEHGPVVSESVLTLFGNNFDDTADQQQSEANPAGSTANILAGIAITGNTTPSSEGAWRYSIDGGKTWVAVGTVSPHSALVLNANALLTFTPAPNYNGIPMPLSAHLIDSSTMPVFGATTGAFVAQNNVAQPGVDVTSNGGITAISSASVDLSTSVTAVHSSPRATSNVAFGTGTEDDGPVSGKSVDALFSSSFDSSADRQRTPQNPTGSVESHLAGIIVSGNPTPVSEGFWRYSIDGGKTWTAVGQVSAANALVLSKSALLDFAPASDFNGAPMSLQVHLVDDSTEQATTSMRGSDIAALATARHDYVPLFGGESAVSADIIGIETIIAPVNDAPIATGMATLPAGMEDQTPVAQSVATLFGSNFDDSTDQQLNVNNPAGSEANILAGIAITANTTPVSEGVWRYSTDGGKTWTAIGTVSDASALVMSADTLLSFVPAPDFNGQPPPLTAHLIDSSTVSVFGTTTGAMIAQGGLVQSGVDIRDNGGTTPISVASVDLNTAIVAVNDAPVAKGSATLPTGMEDMASPAQNVATLFGASFNDAADQQQSTANPTGSLANTFAGIAITANPTPVSEGVWRYSTDGGQTWTSIGTVSDSSALVLSADVLLSFAPAPDFNGAPLPLSAHLIDSSAVPVFGRTTGQVIAQGGVAQSNVDVSQNGGTMAVSASTVDLNTSIAAIPDAPTASGVAFLPGITQDGVPQGQTVETLFGPGYGNTSDQQQTAINPTGSVSVPIAGVAIVGNPTPTSEGSWVYSTDGGQHWISIPTSIDPAHALILPKDVLIAFAPAPDFNGAPLPLDGRPIATNNALITPGLAGNALKNVVQNIDLSNPDPNGAVALDAIPLNTTVQANLLRPEVMPGDGNINVPNGGGNLHDLISDRFTDFRRNQKTALNPTGSTSDVFGGIVITANPTQPSEGSWRYTTDGGKSWVVIPVEVSPQHAFVVPANATIMFQGSGTFTGSATLEAHLLRNNVATIGFLDTGTGPFGHTSAQALFLTGTAAAQDVGARFGLPRLTTDTLREGFSASALAEPVVQAWLGPYEKTGLTDTPSGWLRGTDRQAFVLVQTQDAVSIAGVFDSSGPLAALEMRATQKNGAPLPDWIIFDPLTGCFTVVAPIEAPDFVDLKVEARDTALRFAESSIRITIGRDPMLELLGNVPELASPTTLNTATNGHRPLRHQLLRAAPSAQPIPGGRAALRGRS</sequence>
<feature type="region of interest" description="Disordered" evidence="1">
    <location>
        <begin position="1369"/>
        <end position="1396"/>
    </location>
</feature>
<organism evidence="4 5">
    <name type="scientific">Asaia siamensis</name>
    <dbReference type="NCBI Taxonomy" id="110479"/>
    <lineage>
        <taxon>Bacteria</taxon>
        <taxon>Pseudomonadati</taxon>
        <taxon>Pseudomonadota</taxon>
        <taxon>Alphaproteobacteria</taxon>
        <taxon>Acetobacterales</taxon>
        <taxon>Acetobacteraceae</taxon>
        <taxon>Asaia</taxon>
    </lineage>
</organism>
<name>A0ABQ1M0E5_9PROT</name>
<dbReference type="Gene3D" id="2.60.40.10">
    <property type="entry name" value="Immunoglobulins"/>
    <property type="match status" value="1"/>
</dbReference>
<feature type="compositionally biased region" description="Polar residues" evidence="1">
    <location>
        <begin position="1374"/>
        <end position="1396"/>
    </location>
</feature>
<dbReference type="SUPFAM" id="SSF110296">
    <property type="entry name" value="Oligoxyloglucan reducing end-specific cellobiohydrolase"/>
    <property type="match status" value="1"/>
</dbReference>
<dbReference type="Pfam" id="PF14252">
    <property type="entry name" value="DUF4347"/>
    <property type="match status" value="1"/>
</dbReference>
<feature type="compositionally biased region" description="Polar residues" evidence="1">
    <location>
        <begin position="1733"/>
        <end position="1757"/>
    </location>
</feature>
<evidence type="ECO:0000313" key="4">
    <source>
        <dbReference type="EMBL" id="GGC32583.1"/>
    </source>
</evidence>
<dbReference type="InterPro" id="IPR015919">
    <property type="entry name" value="Cadherin-like_sf"/>
</dbReference>